<keyword evidence="5" id="KW-0963">Cytoplasm</keyword>
<dbReference type="PRINTS" id="PR00633">
    <property type="entry name" value="RCCNDNSATION"/>
</dbReference>
<evidence type="ECO:0000256" key="13">
    <source>
        <dbReference type="PROSITE-ProRule" id="PRU00235"/>
    </source>
</evidence>
<dbReference type="PROSITE" id="PS50011">
    <property type="entry name" value="PROTEIN_KINASE_DOM"/>
    <property type="match status" value="1"/>
</dbReference>
<dbReference type="EC" id="2.7.11.1" evidence="4"/>
<dbReference type="PROSITE" id="PS50012">
    <property type="entry name" value="RCC1_3"/>
    <property type="match status" value="2"/>
</dbReference>
<dbReference type="Pfam" id="PF00415">
    <property type="entry name" value="RCC1"/>
    <property type="match status" value="2"/>
</dbReference>
<accession>A0ABM0MUR4</accession>
<evidence type="ECO:0000256" key="6">
    <source>
        <dbReference type="ARBA" id="ARBA00022527"/>
    </source>
</evidence>
<comment type="cofactor">
    <cofactor evidence="1">
        <name>Mg(2+)</name>
        <dbReference type="ChEBI" id="CHEBI:18420"/>
    </cofactor>
</comment>
<evidence type="ECO:0000256" key="5">
    <source>
        <dbReference type="ARBA" id="ARBA00022490"/>
    </source>
</evidence>
<dbReference type="SUPFAM" id="SSF50985">
    <property type="entry name" value="RCC1/BLIP-II"/>
    <property type="match status" value="1"/>
</dbReference>
<comment type="similarity">
    <text evidence="3">Belongs to the protein kinase superfamily. NEK Ser/Thr protein kinase family. NIMA subfamily.</text>
</comment>
<dbReference type="InterPro" id="IPR009091">
    <property type="entry name" value="RCC1/BLIP-II"/>
</dbReference>
<dbReference type="PANTHER" id="PTHR44535">
    <property type="entry name" value="PROTEIN CBG16200"/>
    <property type="match status" value="1"/>
</dbReference>
<organism evidence="15 16">
    <name type="scientific">Saccoglossus kowalevskii</name>
    <name type="common">Acorn worm</name>
    <dbReference type="NCBI Taxonomy" id="10224"/>
    <lineage>
        <taxon>Eukaryota</taxon>
        <taxon>Metazoa</taxon>
        <taxon>Hemichordata</taxon>
        <taxon>Enteropneusta</taxon>
        <taxon>Harrimaniidae</taxon>
        <taxon>Saccoglossus</taxon>
    </lineage>
</organism>
<evidence type="ECO:0000256" key="2">
    <source>
        <dbReference type="ARBA" id="ARBA00004496"/>
    </source>
</evidence>
<evidence type="ECO:0000313" key="15">
    <source>
        <dbReference type="Proteomes" id="UP000694865"/>
    </source>
</evidence>
<dbReference type="GeneID" id="102810080"/>
<evidence type="ECO:0000256" key="9">
    <source>
        <dbReference type="ARBA" id="ARBA00022741"/>
    </source>
</evidence>
<dbReference type="RefSeq" id="XP_006823755.1">
    <property type="nucleotide sequence ID" value="XM_006823692.1"/>
</dbReference>
<reference evidence="16" key="1">
    <citation type="submission" date="2025-08" db="UniProtKB">
        <authorList>
            <consortium name="RefSeq"/>
        </authorList>
    </citation>
    <scope>IDENTIFICATION</scope>
    <source>
        <tissue evidence="16">Testes</tissue>
    </source>
</reference>
<evidence type="ECO:0000256" key="3">
    <source>
        <dbReference type="ARBA" id="ARBA00010886"/>
    </source>
</evidence>
<dbReference type="InterPro" id="IPR000408">
    <property type="entry name" value="Reg_chr_condens"/>
</dbReference>
<dbReference type="InterPro" id="IPR000719">
    <property type="entry name" value="Prot_kinase_dom"/>
</dbReference>
<keyword evidence="12" id="KW-0460">Magnesium</keyword>
<keyword evidence="6" id="KW-0723">Serine/threonine-protein kinase</keyword>
<evidence type="ECO:0000256" key="8">
    <source>
        <dbReference type="ARBA" id="ARBA00022723"/>
    </source>
</evidence>
<keyword evidence="8" id="KW-0479">Metal-binding</keyword>
<proteinExistence type="inferred from homology"/>
<keyword evidence="11" id="KW-0067">ATP-binding</keyword>
<dbReference type="InterPro" id="IPR011009">
    <property type="entry name" value="Kinase-like_dom_sf"/>
</dbReference>
<evidence type="ECO:0000256" key="12">
    <source>
        <dbReference type="ARBA" id="ARBA00022842"/>
    </source>
</evidence>
<keyword evidence="10" id="KW-0808">Transferase</keyword>
<dbReference type="SUPFAM" id="SSF56112">
    <property type="entry name" value="Protein kinase-like (PK-like)"/>
    <property type="match status" value="1"/>
</dbReference>
<comment type="subcellular location">
    <subcellularLocation>
        <location evidence="2">Cytoplasm</location>
    </subcellularLocation>
</comment>
<keyword evidence="9" id="KW-0547">Nucleotide-binding</keyword>
<feature type="domain" description="Protein kinase" evidence="14">
    <location>
        <begin position="1"/>
        <end position="140"/>
    </location>
</feature>
<sequence>MANFLQKRDIKTLNIFLTKSGLVKLGDFGISKVLDNKSQMADTLVGTPYYMSPEIIKGERYNSKSDMWAVGCVLYEILTLTRTFDASNPLKLCYEIVKGKFQSQVDSQYSDNMQALVREILQQDPTKRPSAEQILSYPILSSLGNCLLMFVSFLSPPDNGVLYTFGSDYYGCLGCDNSHGDEVHTPLPVDFFLKKPVEQVSCGDCHVLALTQDGEVYSWGCGEYGRLGLGSEDDFSLPQRVPIHGKRTIVSVCAGPDTSFFLTARGRLLACGSNEFNKLGLNNVASGLRKRQVKIC</sequence>
<evidence type="ECO:0000256" key="10">
    <source>
        <dbReference type="ARBA" id="ARBA00022777"/>
    </source>
</evidence>
<dbReference type="Pfam" id="PF00069">
    <property type="entry name" value="Pkinase"/>
    <property type="match status" value="1"/>
</dbReference>
<evidence type="ECO:0000256" key="4">
    <source>
        <dbReference type="ARBA" id="ARBA00012513"/>
    </source>
</evidence>
<dbReference type="Proteomes" id="UP000694865">
    <property type="component" value="Unplaced"/>
</dbReference>
<evidence type="ECO:0000256" key="1">
    <source>
        <dbReference type="ARBA" id="ARBA00001946"/>
    </source>
</evidence>
<dbReference type="PANTHER" id="PTHR44535:SF1">
    <property type="entry name" value="SERINE_THREONINE-PROTEIN KINASE NEK9"/>
    <property type="match status" value="1"/>
</dbReference>
<dbReference type="InterPro" id="IPR051997">
    <property type="entry name" value="STK_NEK"/>
</dbReference>
<protein>
    <recommendedName>
        <fullName evidence="4">non-specific serine/threonine protein kinase</fullName>
        <ecNumber evidence="4">2.7.11.1</ecNumber>
    </recommendedName>
</protein>
<gene>
    <name evidence="16" type="primary">LOC102810080</name>
</gene>
<feature type="repeat" description="RCC1" evidence="13">
    <location>
        <begin position="214"/>
        <end position="265"/>
    </location>
</feature>
<evidence type="ECO:0000256" key="11">
    <source>
        <dbReference type="ARBA" id="ARBA00022840"/>
    </source>
</evidence>
<dbReference type="Gene3D" id="2.130.10.30">
    <property type="entry name" value="Regulator of chromosome condensation 1/beta-lactamase-inhibitor protein II"/>
    <property type="match status" value="1"/>
</dbReference>
<keyword evidence="7" id="KW-0597">Phosphoprotein</keyword>
<feature type="repeat" description="RCC1" evidence="13">
    <location>
        <begin position="160"/>
        <end position="213"/>
    </location>
</feature>
<evidence type="ECO:0000313" key="16">
    <source>
        <dbReference type="RefSeq" id="XP_006823755.1"/>
    </source>
</evidence>
<evidence type="ECO:0000256" key="7">
    <source>
        <dbReference type="ARBA" id="ARBA00022553"/>
    </source>
</evidence>
<dbReference type="SMART" id="SM00220">
    <property type="entry name" value="S_TKc"/>
    <property type="match status" value="1"/>
</dbReference>
<keyword evidence="10" id="KW-0418">Kinase</keyword>
<keyword evidence="15" id="KW-1185">Reference proteome</keyword>
<dbReference type="Gene3D" id="1.10.510.10">
    <property type="entry name" value="Transferase(Phosphotransferase) domain 1"/>
    <property type="match status" value="1"/>
</dbReference>
<evidence type="ECO:0000259" key="14">
    <source>
        <dbReference type="PROSITE" id="PS50011"/>
    </source>
</evidence>
<name>A0ABM0MUR4_SACKO</name>